<organism evidence="1 2">
    <name type="scientific">Symbiodinium microadriaticum</name>
    <name type="common">Dinoflagellate</name>
    <name type="synonym">Zooxanthella microadriatica</name>
    <dbReference type="NCBI Taxonomy" id="2951"/>
    <lineage>
        <taxon>Eukaryota</taxon>
        <taxon>Sar</taxon>
        <taxon>Alveolata</taxon>
        <taxon>Dinophyceae</taxon>
        <taxon>Suessiales</taxon>
        <taxon>Symbiodiniaceae</taxon>
        <taxon>Symbiodinium</taxon>
    </lineage>
</organism>
<dbReference type="AlphaFoldDB" id="A0A1Q9CX16"/>
<protein>
    <submittedName>
        <fullName evidence="1">Uncharacterized protein</fullName>
    </submittedName>
</protein>
<proteinExistence type="predicted"/>
<sequence length="531" mass="58318">MEKAPAYIPNLRTPLVSDIQGNVYSRQRQIEEVAYLGDLDGDFFQLHRHGMQIAPSHVKRESNTWAGFTPDLQLSVESIFSHSTFVRSILVNRIFDWSPAYPCRAPGQAVAASCLGFRLNGTGFLYLGLVWLGVKAISCPESLKAVYADMHDGDKKAVEIQEGKVTIRPSGNNQTWVVNADLDDRCTAEVDFNVPGFFKSHISIEMRLTAGAECRKLPRRNASIVSATARHLQSMVLEMFFSSMVNCLCEVWKVFQNDFVKPDELDKDAEYAFPFALLAQWPLPAGIKNHGCDLACPPHLQCGCDMNQVAEEATLGHFMIRLPESITVSHVWDACGLMFIDDALPGGRRIFERPRWSGAGGLCVQTICALAPGRQPDFDAGHCRKLNDLTDERRSHEALHAAFAGIANNCNKGGSPESTWIKMMTMKTVACFCDASARQTVSTAGAFGAEALAPSIQQLSENILRVFGSQRDACTTGDSLERLGGNTVHAECPSFLGRTGAQVLLSETSPGRGTWPRALDGSLQQSWTVRK</sequence>
<gene>
    <name evidence="1" type="ORF">AK812_SmicGene31315</name>
</gene>
<comment type="caution">
    <text evidence="1">The sequence shown here is derived from an EMBL/GenBank/DDBJ whole genome shotgun (WGS) entry which is preliminary data.</text>
</comment>
<keyword evidence="2" id="KW-1185">Reference proteome</keyword>
<dbReference type="EMBL" id="LSRX01000859">
    <property type="protein sequence ID" value="OLP87470.1"/>
    <property type="molecule type" value="Genomic_DNA"/>
</dbReference>
<dbReference type="OrthoDB" id="10266967at2759"/>
<evidence type="ECO:0000313" key="2">
    <source>
        <dbReference type="Proteomes" id="UP000186817"/>
    </source>
</evidence>
<dbReference type="Proteomes" id="UP000186817">
    <property type="component" value="Unassembled WGS sequence"/>
</dbReference>
<reference evidence="1 2" key="1">
    <citation type="submission" date="2016-02" db="EMBL/GenBank/DDBJ databases">
        <title>Genome analysis of coral dinoflagellate symbionts highlights evolutionary adaptations to a symbiotic lifestyle.</title>
        <authorList>
            <person name="Aranda M."/>
            <person name="Li Y."/>
            <person name="Liew Y.J."/>
            <person name="Baumgarten S."/>
            <person name="Simakov O."/>
            <person name="Wilson M."/>
            <person name="Piel J."/>
            <person name="Ashoor H."/>
            <person name="Bougouffa S."/>
            <person name="Bajic V.B."/>
            <person name="Ryu T."/>
            <person name="Ravasi T."/>
            <person name="Bayer T."/>
            <person name="Micklem G."/>
            <person name="Kim H."/>
            <person name="Bhak J."/>
            <person name="Lajeunesse T.C."/>
            <person name="Voolstra C.R."/>
        </authorList>
    </citation>
    <scope>NUCLEOTIDE SEQUENCE [LARGE SCALE GENOMIC DNA]</scope>
    <source>
        <strain evidence="1 2">CCMP2467</strain>
    </source>
</reference>
<accession>A0A1Q9CX16</accession>
<name>A0A1Q9CX16_SYMMI</name>
<evidence type="ECO:0000313" key="1">
    <source>
        <dbReference type="EMBL" id="OLP87470.1"/>
    </source>
</evidence>